<feature type="signal peptide" evidence="2">
    <location>
        <begin position="1"/>
        <end position="18"/>
    </location>
</feature>
<feature type="transmembrane region" description="Helical" evidence="1">
    <location>
        <begin position="196"/>
        <end position="223"/>
    </location>
</feature>
<proteinExistence type="predicted"/>
<keyword evidence="1" id="KW-1133">Transmembrane helix</keyword>
<keyword evidence="4" id="KW-1185">Reference proteome</keyword>
<evidence type="ECO:0000313" key="3">
    <source>
        <dbReference type="EMBL" id="MPC09642.1"/>
    </source>
</evidence>
<dbReference type="Proteomes" id="UP000324222">
    <property type="component" value="Unassembled WGS sequence"/>
</dbReference>
<dbReference type="EMBL" id="VSRR010000078">
    <property type="protein sequence ID" value="MPC09642.1"/>
    <property type="molecule type" value="Genomic_DNA"/>
</dbReference>
<organism evidence="3 4">
    <name type="scientific">Portunus trituberculatus</name>
    <name type="common">Swimming crab</name>
    <name type="synonym">Neptunus trituberculatus</name>
    <dbReference type="NCBI Taxonomy" id="210409"/>
    <lineage>
        <taxon>Eukaryota</taxon>
        <taxon>Metazoa</taxon>
        <taxon>Ecdysozoa</taxon>
        <taxon>Arthropoda</taxon>
        <taxon>Crustacea</taxon>
        <taxon>Multicrustacea</taxon>
        <taxon>Malacostraca</taxon>
        <taxon>Eumalacostraca</taxon>
        <taxon>Eucarida</taxon>
        <taxon>Decapoda</taxon>
        <taxon>Pleocyemata</taxon>
        <taxon>Brachyura</taxon>
        <taxon>Eubrachyura</taxon>
        <taxon>Portunoidea</taxon>
        <taxon>Portunidae</taxon>
        <taxon>Portuninae</taxon>
        <taxon>Portunus</taxon>
    </lineage>
</organism>
<dbReference type="AlphaFoldDB" id="A0A5B7CIY3"/>
<feature type="chain" id="PRO_5022709942" evidence="2">
    <location>
        <begin position="19"/>
        <end position="241"/>
    </location>
</feature>
<gene>
    <name evidence="3" type="ORF">E2C01_002258</name>
</gene>
<reference evidence="3 4" key="1">
    <citation type="submission" date="2019-05" db="EMBL/GenBank/DDBJ databases">
        <title>Another draft genome of Portunus trituberculatus and its Hox gene families provides insights of decapod evolution.</title>
        <authorList>
            <person name="Jeong J.-H."/>
            <person name="Song I."/>
            <person name="Kim S."/>
            <person name="Choi T."/>
            <person name="Kim D."/>
            <person name="Ryu S."/>
            <person name="Kim W."/>
        </authorList>
    </citation>
    <scope>NUCLEOTIDE SEQUENCE [LARGE SCALE GENOMIC DNA]</scope>
    <source>
        <tissue evidence="3">Muscle</tissue>
    </source>
</reference>
<protein>
    <submittedName>
        <fullName evidence="3">Uncharacterized protein</fullName>
    </submittedName>
</protein>
<keyword evidence="1" id="KW-0472">Membrane</keyword>
<evidence type="ECO:0000313" key="4">
    <source>
        <dbReference type="Proteomes" id="UP000324222"/>
    </source>
</evidence>
<keyword evidence="2" id="KW-0732">Signal</keyword>
<evidence type="ECO:0000256" key="1">
    <source>
        <dbReference type="SAM" id="Phobius"/>
    </source>
</evidence>
<evidence type="ECO:0000256" key="2">
    <source>
        <dbReference type="SAM" id="SignalP"/>
    </source>
</evidence>
<comment type="caution">
    <text evidence="3">The sequence shown here is derived from an EMBL/GenBank/DDBJ whole genome shotgun (WGS) entry which is preliminary data.</text>
</comment>
<name>A0A5B7CIY3_PORTR</name>
<sequence length="241" mass="26603">MAKVLPSLLLLLPLSSEGISSPTMACNATEIVLEKTEDVESIQRKQESNISMVGKPESGFRGLLLTVTESSNVELRAWLRGEHQCFPQGDEWQHVEAWWAVTNKSSVSMGIVTEECQLMCTINHQLQVQQSVPEFELLAYGPSRWIAKRLPDFCNITYRDASNVQHLNFSVCDIALFDKNTALGMNTASTTASSSWLSLPLFVSTTSLLLAALVVAVMLIVYLKRHQHILPGGEAGLGQQK</sequence>
<accession>A0A5B7CIY3</accession>
<keyword evidence="1" id="KW-0812">Transmembrane</keyword>